<evidence type="ECO:0000313" key="6">
    <source>
        <dbReference type="Proteomes" id="UP000054196"/>
    </source>
</evidence>
<dbReference type="OrthoDB" id="3205788at2759"/>
<keyword evidence="6" id="KW-1185">Reference proteome</keyword>
<protein>
    <recommendedName>
        <fullName evidence="4">CCHC-type domain-containing protein</fullName>
    </recommendedName>
</protein>
<dbReference type="GeneID" id="18880362"/>
<keyword evidence="2" id="KW-0863">Zinc-finger</keyword>
<evidence type="ECO:0000313" key="5">
    <source>
        <dbReference type="EMBL" id="EIN03396.1"/>
    </source>
</evidence>
<evidence type="ECO:0000256" key="2">
    <source>
        <dbReference type="PROSITE-ProRule" id="PRU00047"/>
    </source>
</evidence>
<reference evidence="6" key="1">
    <citation type="journal article" date="2012" name="Science">
        <title>The Paleozoic origin of enzymatic lignin decomposition reconstructed from 31 fungal genomes.</title>
        <authorList>
            <person name="Floudas D."/>
            <person name="Binder M."/>
            <person name="Riley R."/>
            <person name="Barry K."/>
            <person name="Blanchette R.A."/>
            <person name="Henrissat B."/>
            <person name="Martinez A.T."/>
            <person name="Otillar R."/>
            <person name="Spatafora J.W."/>
            <person name="Yadav J.S."/>
            <person name="Aerts A."/>
            <person name="Benoit I."/>
            <person name="Boyd A."/>
            <person name="Carlson A."/>
            <person name="Copeland A."/>
            <person name="Coutinho P.M."/>
            <person name="de Vries R.P."/>
            <person name="Ferreira P."/>
            <person name="Findley K."/>
            <person name="Foster B."/>
            <person name="Gaskell J."/>
            <person name="Glotzer D."/>
            <person name="Gorecki P."/>
            <person name="Heitman J."/>
            <person name="Hesse C."/>
            <person name="Hori C."/>
            <person name="Igarashi K."/>
            <person name="Jurgens J.A."/>
            <person name="Kallen N."/>
            <person name="Kersten P."/>
            <person name="Kohler A."/>
            <person name="Kuees U."/>
            <person name="Kumar T.K.A."/>
            <person name="Kuo A."/>
            <person name="LaButti K."/>
            <person name="Larrondo L.F."/>
            <person name="Lindquist E."/>
            <person name="Ling A."/>
            <person name="Lombard V."/>
            <person name="Lucas S."/>
            <person name="Lundell T."/>
            <person name="Martin R."/>
            <person name="McLaughlin D.J."/>
            <person name="Morgenstern I."/>
            <person name="Morin E."/>
            <person name="Murat C."/>
            <person name="Nagy L.G."/>
            <person name="Nolan M."/>
            <person name="Ohm R.A."/>
            <person name="Patyshakuliyeva A."/>
            <person name="Rokas A."/>
            <person name="Ruiz-Duenas F.J."/>
            <person name="Sabat G."/>
            <person name="Salamov A."/>
            <person name="Samejima M."/>
            <person name="Schmutz J."/>
            <person name="Slot J.C."/>
            <person name="St John F."/>
            <person name="Stenlid J."/>
            <person name="Sun H."/>
            <person name="Sun S."/>
            <person name="Syed K."/>
            <person name="Tsang A."/>
            <person name="Wiebenga A."/>
            <person name="Young D."/>
            <person name="Pisabarro A."/>
            <person name="Eastwood D.C."/>
            <person name="Martin F."/>
            <person name="Cullen D."/>
            <person name="Grigoriev I.V."/>
            <person name="Hibbett D.S."/>
        </authorList>
    </citation>
    <scope>NUCLEOTIDE SEQUENCE [LARGE SCALE GENOMIC DNA]</scope>
    <source>
        <strain evidence="6">HHB-11173 SS5</strain>
    </source>
</reference>
<dbReference type="EMBL" id="JH687581">
    <property type="protein sequence ID" value="EIN03396.1"/>
    <property type="molecule type" value="Genomic_DNA"/>
</dbReference>
<dbReference type="Gene3D" id="4.10.60.10">
    <property type="entry name" value="Zinc finger, CCHC-type"/>
    <property type="match status" value="1"/>
</dbReference>
<feature type="region of interest" description="Disordered" evidence="3">
    <location>
        <begin position="87"/>
        <end position="107"/>
    </location>
</feature>
<dbReference type="PROSITE" id="PS50158">
    <property type="entry name" value="ZF_CCHC"/>
    <property type="match status" value="1"/>
</dbReference>
<proteinExistence type="predicted"/>
<dbReference type="GO" id="GO:0006397">
    <property type="term" value="P:mRNA processing"/>
    <property type="evidence" value="ECO:0007669"/>
    <property type="project" value="UniProtKB-KW"/>
</dbReference>
<feature type="domain" description="CCHC-type" evidence="4">
    <location>
        <begin position="10"/>
        <end position="25"/>
    </location>
</feature>
<dbReference type="SMART" id="SM00343">
    <property type="entry name" value="ZnF_C2HC"/>
    <property type="match status" value="1"/>
</dbReference>
<keyword evidence="1" id="KW-0507">mRNA processing</keyword>
<dbReference type="SUPFAM" id="SSF57756">
    <property type="entry name" value="Retrovirus zinc finger-like domains"/>
    <property type="match status" value="1"/>
</dbReference>
<dbReference type="Pfam" id="PF00098">
    <property type="entry name" value="zf-CCHC"/>
    <property type="match status" value="1"/>
</dbReference>
<dbReference type="KEGG" id="psq:PUNSTDRAFT_139587"/>
<gene>
    <name evidence="5" type="ORF">PUNSTDRAFT_139587</name>
</gene>
<evidence type="ECO:0000256" key="3">
    <source>
        <dbReference type="SAM" id="MobiDB-lite"/>
    </source>
</evidence>
<evidence type="ECO:0000259" key="4">
    <source>
        <dbReference type="PROSITE" id="PS50158"/>
    </source>
</evidence>
<dbReference type="RefSeq" id="XP_007389375.1">
    <property type="nucleotide sequence ID" value="XM_007389313.1"/>
</dbReference>
<dbReference type="GO" id="GO:0008270">
    <property type="term" value="F:zinc ion binding"/>
    <property type="evidence" value="ECO:0007669"/>
    <property type="project" value="UniProtKB-KW"/>
</dbReference>
<accession>R7S2C1</accession>
<organism evidence="5 6">
    <name type="scientific">Punctularia strigosozonata (strain HHB-11173)</name>
    <name type="common">White-rot fungus</name>
    <dbReference type="NCBI Taxonomy" id="741275"/>
    <lineage>
        <taxon>Eukaryota</taxon>
        <taxon>Fungi</taxon>
        <taxon>Dikarya</taxon>
        <taxon>Basidiomycota</taxon>
        <taxon>Agaricomycotina</taxon>
        <taxon>Agaricomycetes</taxon>
        <taxon>Corticiales</taxon>
        <taxon>Punctulariaceae</taxon>
        <taxon>Punctularia</taxon>
    </lineage>
</organism>
<feature type="region of interest" description="Disordered" evidence="3">
    <location>
        <begin position="20"/>
        <end position="41"/>
    </location>
</feature>
<dbReference type="InterPro" id="IPR001878">
    <property type="entry name" value="Znf_CCHC"/>
</dbReference>
<evidence type="ECO:0000256" key="1">
    <source>
        <dbReference type="ARBA" id="ARBA00022664"/>
    </source>
</evidence>
<dbReference type="GO" id="GO:0003676">
    <property type="term" value="F:nucleic acid binding"/>
    <property type="evidence" value="ECO:0007669"/>
    <property type="project" value="InterPro"/>
</dbReference>
<name>R7S2C1_PUNST</name>
<dbReference type="Proteomes" id="UP000054196">
    <property type="component" value="Unassembled WGS sequence"/>
</dbReference>
<dbReference type="AlphaFoldDB" id="R7S2C1"/>
<keyword evidence="2" id="KW-0862">Zinc</keyword>
<dbReference type="HOGENOM" id="CLU_924825_0_0_1"/>
<keyword evidence="2" id="KW-0479">Metal-binding</keyword>
<dbReference type="InterPro" id="IPR036875">
    <property type="entry name" value="Znf_CCHC_sf"/>
</dbReference>
<sequence>MKEHLENNLCFKCHKAGHMSRNCPKGQQVTSSTRDKAPGSKTSYAVRYADSSEPADDAIQVTDGDGDEPEVLDELPCGSVRFRLDEDDQEEGAGADTAFVQDDAVDPFGNPPPYEELRMEAYDAHAWYRRYQRRWYRWIIDYLETRGMTHRVRQTCEAYERHGSDSTFVCPDAVRAHRLERDAFIEGSSRFGDPVANRMGMVVEAQIDRLPHLWEIWTQEFAIDSYMVLSEDGYTPWVMNEPYLSTSLEVPQELLTRRSFDFVGWYRARMLEFVDIAWRFEHDELGMEDVDFFQEWNWGEP</sequence>